<dbReference type="Pfam" id="PF01182">
    <property type="entry name" value="Glucosamine_iso"/>
    <property type="match status" value="1"/>
</dbReference>
<evidence type="ECO:0000256" key="5">
    <source>
        <dbReference type="ARBA" id="ARBA00022801"/>
    </source>
</evidence>
<comment type="catalytic activity">
    <reaction evidence="1">
        <text>6-phospho-D-glucono-1,5-lactone + H2O = 6-phospho-D-gluconate + H(+)</text>
        <dbReference type="Rhea" id="RHEA:12556"/>
        <dbReference type="ChEBI" id="CHEBI:15377"/>
        <dbReference type="ChEBI" id="CHEBI:15378"/>
        <dbReference type="ChEBI" id="CHEBI:57955"/>
        <dbReference type="ChEBI" id="CHEBI:58759"/>
        <dbReference type="EC" id="3.1.1.31"/>
    </reaction>
</comment>
<protein>
    <recommendedName>
        <fullName evidence="4">6-phosphogluconolactonase</fullName>
        <ecNumber evidence="4">3.1.1.31</ecNumber>
    </recommendedName>
</protein>
<dbReference type="FunFam" id="3.40.50.1360:FF:000005">
    <property type="entry name" value="6-phosphogluconolactonase"/>
    <property type="match status" value="1"/>
</dbReference>
<dbReference type="GO" id="GO:0006098">
    <property type="term" value="P:pentose-phosphate shunt"/>
    <property type="evidence" value="ECO:0007669"/>
    <property type="project" value="InterPro"/>
</dbReference>
<name>A0A3B0ZLI2_9ZZZZ</name>
<dbReference type="PANTHER" id="PTHR11054">
    <property type="entry name" value="6-PHOSPHOGLUCONOLACTONASE"/>
    <property type="match status" value="1"/>
</dbReference>
<dbReference type="PANTHER" id="PTHR11054:SF0">
    <property type="entry name" value="6-PHOSPHOGLUCONOLACTONASE"/>
    <property type="match status" value="1"/>
</dbReference>
<dbReference type="InterPro" id="IPR005900">
    <property type="entry name" value="6-phosphogluconolactonase_DevB"/>
</dbReference>
<dbReference type="EC" id="3.1.1.31" evidence="4"/>
<dbReference type="CDD" id="cd01400">
    <property type="entry name" value="6PGL"/>
    <property type="match status" value="1"/>
</dbReference>
<proteinExistence type="inferred from homology"/>
<dbReference type="InterPro" id="IPR037171">
    <property type="entry name" value="NagB/RpiA_transferase-like"/>
</dbReference>
<dbReference type="InterPro" id="IPR039104">
    <property type="entry name" value="6PGL"/>
</dbReference>
<evidence type="ECO:0000256" key="3">
    <source>
        <dbReference type="ARBA" id="ARBA00010662"/>
    </source>
</evidence>
<dbReference type="AlphaFoldDB" id="A0A3B0ZLI2"/>
<dbReference type="Gene3D" id="3.40.50.1360">
    <property type="match status" value="1"/>
</dbReference>
<evidence type="ECO:0000256" key="1">
    <source>
        <dbReference type="ARBA" id="ARBA00000832"/>
    </source>
</evidence>
<evidence type="ECO:0000259" key="6">
    <source>
        <dbReference type="Pfam" id="PF01182"/>
    </source>
</evidence>
<evidence type="ECO:0000256" key="2">
    <source>
        <dbReference type="ARBA" id="ARBA00004961"/>
    </source>
</evidence>
<gene>
    <name evidence="7" type="ORF">MNBD_GAMMA18-1970</name>
</gene>
<comment type="similarity">
    <text evidence="3">Belongs to the glucosamine/galactosamine-6-phosphate isomerase family. 6-phosphogluconolactonase subfamily.</text>
</comment>
<dbReference type="GO" id="GO:0005975">
    <property type="term" value="P:carbohydrate metabolic process"/>
    <property type="evidence" value="ECO:0007669"/>
    <property type="project" value="InterPro"/>
</dbReference>
<evidence type="ECO:0000313" key="7">
    <source>
        <dbReference type="EMBL" id="VAW89103.1"/>
    </source>
</evidence>
<feature type="domain" description="Glucosamine/galactosamine-6-phosphate isomerase" evidence="6">
    <location>
        <begin position="10"/>
        <end position="226"/>
    </location>
</feature>
<dbReference type="EMBL" id="UOFP01000253">
    <property type="protein sequence ID" value="VAW89103.1"/>
    <property type="molecule type" value="Genomic_DNA"/>
</dbReference>
<accession>A0A3B0ZLI2</accession>
<dbReference type="InterPro" id="IPR006148">
    <property type="entry name" value="Glc/Gal-6P_isomerase"/>
</dbReference>
<sequence length="247" mass="27233">MGRAIHIFNDAEAVSLAAAELVVLAAKQAIEARGLFHLALSGGSTPKRLYQHLASDAYRQQIDWQKVHIYFGDERSVSPEHPESNYRMAREAFLDQLPIPEQQIHRIQGERIDLEQAAAEYAELLQTLPTSNGLPQFDLLLLGMGDDGHTASLFPGTVALTEKKKTVVAQTVPQLNTQRITLSYPVINNAHQVMLLVAGESKAVRLEEVLVSAPKGYYPVQGVKPKGILNWLLDQSAAKKLPKALIE</sequence>
<reference evidence="7" key="1">
    <citation type="submission" date="2018-06" db="EMBL/GenBank/DDBJ databases">
        <authorList>
            <person name="Zhirakovskaya E."/>
        </authorList>
    </citation>
    <scope>NUCLEOTIDE SEQUENCE</scope>
</reference>
<organism evidence="7">
    <name type="scientific">hydrothermal vent metagenome</name>
    <dbReference type="NCBI Taxonomy" id="652676"/>
    <lineage>
        <taxon>unclassified sequences</taxon>
        <taxon>metagenomes</taxon>
        <taxon>ecological metagenomes</taxon>
    </lineage>
</organism>
<dbReference type="SUPFAM" id="SSF100950">
    <property type="entry name" value="NagB/RpiA/CoA transferase-like"/>
    <property type="match status" value="1"/>
</dbReference>
<evidence type="ECO:0000256" key="4">
    <source>
        <dbReference type="ARBA" id="ARBA00013198"/>
    </source>
</evidence>
<keyword evidence="5 7" id="KW-0378">Hydrolase</keyword>
<dbReference type="GO" id="GO:0017057">
    <property type="term" value="F:6-phosphogluconolactonase activity"/>
    <property type="evidence" value="ECO:0007669"/>
    <property type="project" value="UniProtKB-EC"/>
</dbReference>
<comment type="pathway">
    <text evidence="2">Carbohydrate degradation; pentose phosphate pathway; D-ribulose 5-phosphate from D-glucose 6-phosphate (oxidative stage): step 2/3.</text>
</comment>
<dbReference type="NCBIfam" id="TIGR01198">
    <property type="entry name" value="pgl"/>
    <property type="match status" value="1"/>
</dbReference>